<dbReference type="RefSeq" id="WP_309865318.1">
    <property type="nucleotide sequence ID" value="NZ_JAVDQG010000004.1"/>
</dbReference>
<dbReference type="Proteomes" id="UP001185012">
    <property type="component" value="Unassembled WGS sequence"/>
</dbReference>
<proteinExistence type="predicted"/>
<gene>
    <name evidence="1" type="ORF">JOE21_002002</name>
</gene>
<evidence type="ECO:0000313" key="2">
    <source>
        <dbReference type="Proteomes" id="UP001185012"/>
    </source>
</evidence>
<organism evidence="1 2">
    <name type="scientific">Desmospora profundinema</name>
    <dbReference type="NCBI Taxonomy" id="1571184"/>
    <lineage>
        <taxon>Bacteria</taxon>
        <taxon>Bacillati</taxon>
        <taxon>Bacillota</taxon>
        <taxon>Bacilli</taxon>
        <taxon>Bacillales</taxon>
        <taxon>Thermoactinomycetaceae</taxon>
        <taxon>Desmospora</taxon>
    </lineage>
</organism>
<reference evidence="1 2" key="1">
    <citation type="submission" date="2023-07" db="EMBL/GenBank/DDBJ databases">
        <title>Genomic Encyclopedia of Type Strains, Phase IV (KMG-IV): sequencing the most valuable type-strain genomes for metagenomic binning, comparative biology and taxonomic classification.</title>
        <authorList>
            <person name="Goeker M."/>
        </authorList>
    </citation>
    <scope>NUCLEOTIDE SEQUENCE [LARGE SCALE GENOMIC DNA]</scope>
    <source>
        <strain evidence="1 2">DSM 45903</strain>
    </source>
</reference>
<name>A0ABU1IMS3_9BACL</name>
<accession>A0ABU1IMS3</accession>
<protein>
    <submittedName>
        <fullName evidence="1">Uncharacterized protein</fullName>
    </submittedName>
</protein>
<dbReference type="EMBL" id="JAVDQG010000004">
    <property type="protein sequence ID" value="MDR6225996.1"/>
    <property type="molecule type" value="Genomic_DNA"/>
</dbReference>
<comment type="caution">
    <text evidence="1">The sequence shown here is derived from an EMBL/GenBank/DDBJ whole genome shotgun (WGS) entry which is preliminary data.</text>
</comment>
<keyword evidence="2" id="KW-1185">Reference proteome</keyword>
<sequence length="69" mass="8554">MKVMLNLSWEEYQAAYTCMERRYRECRRKILEGDRMGRSIQRYRDESLLLERVLEEWKQIGRKNDPGIR</sequence>
<evidence type="ECO:0000313" key="1">
    <source>
        <dbReference type="EMBL" id="MDR6225996.1"/>
    </source>
</evidence>